<comment type="function">
    <text evidence="1">Exerts its effect at some terminal stage of cytochrome c oxidase synthesis, probably by being involved in the insertion of the copper B into subunit I.</text>
</comment>
<evidence type="ECO:0000256" key="6">
    <source>
        <dbReference type="ARBA" id="ARBA00022989"/>
    </source>
</evidence>
<reference evidence="10 11" key="1">
    <citation type="submission" date="2019-08" db="EMBL/GenBank/DDBJ databases">
        <authorList>
            <person name="Liang Q."/>
        </authorList>
    </citation>
    <scope>NUCLEOTIDE SEQUENCE [LARGE SCALE GENOMIC DNA]</scope>
    <source>
        <strain evidence="10 11">V1718</strain>
    </source>
</reference>
<dbReference type="GO" id="GO:0005507">
    <property type="term" value="F:copper ion binding"/>
    <property type="evidence" value="ECO:0007669"/>
    <property type="project" value="InterPro"/>
</dbReference>
<dbReference type="Gene3D" id="2.60.370.10">
    <property type="entry name" value="Ctag/Cox11"/>
    <property type="match status" value="1"/>
</dbReference>
<dbReference type="NCBIfam" id="NF003465">
    <property type="entry name" value="PRK05089.1"/>
    <property type="match status" value="1"/>
</dbReference>
<dbReference type="SUPFAM" id="SSF110111">
    <property type="entry name" value="Ctag/Cox11"/>
    <property type="match status" value="1"/>
</dbReference>
<name>A0A5B8XLF2_9DELT</name>
<evidence type="ECO:0000313" key="11">
    <source>
        <dbReference type="Proteomes" id="UP000321595"/>
    </source>
</evidence>
<dbReference type="PANTHER" id="PTHR21320:SF3">
    <property type="entry name" value="CYTOCHROME C OXIDASE ASSEMBLY PROTEIN COX11, MITOCHONDRIAL-RELATED"/>
    <property type="match status" value="1"/>
</dbReference>
<evidence type="ECO:0000256" key="2">
    <source>
        <dbReference type="ARBA" id="ARBA00004382"/>
    </source>
</evidence>
<evidence type="ECO:0000256" key="1">
    <source>
        <dbReference type="ARBA" id="ARBA00004007"/>
    </source>
</evidence>
<comment type="subcellular location">
    <subcellularLocation>
        <location evidence="2">Cell inner membrane</location>
        <topology evidence="2">Single-pass type II membrane protein</topology>
        <orientation evidence="2">Periplasmic side</orientation>
    </subcellularLocation>
</comment>
<sequence>MSEEKLTVEQFGSVNQKNSKWFVGIIVGSFIFAFASIPLYRIVCKQFDPGGSSYFNGVTQSYEPTAPVDESRQVRIRFTTNVERQLPWRFKHGQEFATVNPGAKTNASFQVTNTSDRRVTGKAVYDINPPQAGAYFKKVECFCFREQELAPGETMDLPLVFWFESDLPEDIKDITIAYTFFNMENSFERDAQERASR</sequence>
<organism evidence="10 11">
    <name type="scientific">Microvenator marinus</name>
    <dbReference type="NCBI Taxonomy" id="2600177"/>
    <lineage>
        <taxon>Bacteria</taxon>
        <taxon>Deltaproteobacteria</taxon>
        <taxon>Bradymonadales</taxon>
        <taxon>Microvenatoraceae</taxon>
        <taxon>Microvenator</taxon>
    </lineage>
</organism>
<gene>
    <name evidence="10" type="ORF">FRD01_04890</name>
</gene>
<dbReference type="GO" id="GO:0005886">
    <property type="term" value="C:plasma membrane"/>
    <property type="evidence" value="ECO:0007669"/>
    <property type="project" value="UniProtKB-SubCell"/>
</dbReference>
<feature type="transmembrane region" description="Helical" evidence="9">
    <location>
        <begin position="21"/>
        <end position="40"/>
    </location>
</feature>
<dbReference type="OrthoDB" id="9804841at2"/>
<accession>A0A5B8XLF2</accession>
<comment type="similarity">
    <text evidence="3">Belongs to the COX11/CtaG family.</text>
</comment>
<evidence type="ECO:0000256" key="9">
    <source>
        <dbReference type="SAM" id="Phobius"/>
    </source>
</evidence>
<keyword evidence="11" id="KW-1185">Reference proteome</keyword>
<keyword evidence="6 9" id="KW-1133">Transmembrane helix</keyword>
<proteinExistence type="inferred from homology"/>
<keyword evidence="8 9" id="KW-0472">Membrane</keyword>
<dbReference type="InterPro" id="IPR023471">
    <property type="entry name" value="CtaG/Cox11_dom_sf"/>
</dbReference>
<evidence type="ECO:0000256" key="4">
    <source>
        <dbReference type="ARBA" id="ARBA00015384"/>
    </source>
</evidence>
<evidence type="ECO:0000256" key="7">
    <source>
        <dbReference type="ARBA" id="ARBA00023008"/>
    </source>
</evidence>
<dbReference type="InterPro" id="IPR007533">
    <property type="entry name" value="Cyt_c_oxidase_assmbl_CtaG"/>
</dbReference>
<evidence type="ECO:0000256" key="3">
    <source>
        <dbReference type="ARBA" id="ARBA00009620"/>
    </source>
</evidence>
<dbReference type="KEGG" id="bbae:FRD01_04890"/>
<dbReference type="AlphaFoldDB" id="A0A5B8XLF2"/>
<evidence type="ECO:0000313" key="10">
    <source>
        <dbReference type="EMBL" id="QED26590.1"/>
    </source>
</evidence>
<evidence type="ECO:0000256" key="5">
    <source>
        <dbReference type="ARBA" id="ARBA00022692"/>
    </source>
</evidence>
<dbReference type="PIRSF" id="PIRSF005413">
    <property type="entry name" value="COX11"/>
    <property type="match status" value="1"/>
</dbReference>
<keyword evidence="5 9" id="KW-0812">Transmembrane</keyword>
<protein>
    <recommendedName>
        <fullName evidence="4">Cytochrome c oxidase assembly protein CtaG</fullName>
    </recommendedName>
</protein>
<evidence type="ECO:0000256" key="8">
    <source>
        <dbReference type="ARBA" id="ARBA00023136"/>
    </source>
</evidence>
<dbReference type="PANTHER" id="PTHR21320">
    <property type="entry name" value="CYTOCHROME C OXIDASE ASSEMBLY PROTEIN COX11-RELATED"/>
    <property type="match status" value="1"/>
</dbReference>
<dbReference type="Pfam" id="PF04442">
    <property type="entry name" value="CtaG_Cox11"/>
    <property type="match status" value="1"/>
</dbReference>
<dbReference type="EMBL" id="CP042467">
    <property type="protein sequence ID" value="QED26590.1"/>
    <property type="molecule type" value="Genomic_DNA"/>
</dbReference>
<dbReference type="RefSeq" id="WP_146958155.1">
    <property type="nucleotide sequence ID" value="NZ_CP042467.1"/>
</dbReference>
<dbReference type="Proteomes" id="UP000321595">
    <property type="component" value="Chromosome"/>
</dbReference>
<keyword evidence="7" id="KW-0186">Copper</keyword>